<dbReference type="Gene3D" id="2.60.40.3930">
    <property type="match status" value="5"/>
</dbReference>
<keyword evidence="2" id="KW-1133">Transmembrane helix</keyword>
<dbReference type="Pfam" id="PF17802">
    <property type="entry name" value="SpaA"/>
    <property type="match status" value="2"/>
</dbReference>
<dbReference type="NCBIfam" id="NF033903">
    <property type="entry name" value="VaFE_rpt"/>
    <property type="match status" value="5"/>
</dbReference>
<evidence type="ECO:0000256" key="2">
    <source>
        <dbReference type="SAM" id="Phobius"/>
    </source>
</evidence>
<dbReference type="Gene3D" id="2.60.40.10">
    <property type="entry name" value="Immunoglobulins"/>
    <property type="match status" value="2"/>
</dbReference>
<dbReference type="AlphaFoldDB" id="A0AAQ3W6R0"/>
<feature type="domain" description="SpaA-like prealbumin fold" evidence="4">
    <location>
        <begin position="389"/>
        <end position="473"/>
    </location>
</feature>
<sequence length="1214" mass="136891">MMKLKLKKIMTYLVLLFTLTSNFLPVLQPIVAYAENETTENIRLEKEKNSGTAESEENERIENLKEESSEMLDRTTKFSVEPDINNTEIGKEMTQDSMAKRSAKELAERENPYDVYGLSDEEIISLAQYMYGSYVKSNPTVEIHVTNDKGEVINVPFHQTYGFGSMDLIPMNYSIKLGEKWLIQASKIEKFRIDGKIAYCVEPGVPFNEGEGYVPHTSIGLISETQKKIVNNIVNFGSNGTESDEFYIATQFYVWESLGFTVQSDLSNYGTYKAQIDAIADNYRTKPSFADQEFTVIAGETLELNDSIGVFTHYHEVNNGTNASISKEGNTLRITPSAVSNNGEINFQRDSPNSGAQYFWVMEGKQTMVTAGEVESTNAKINLNVIKTGSIAARKLDEEGHPLTDAIFKFEYSGIVEERATDQDGIARIDNILMGTEVTISEIKAPDGRVIDKTPQKAIVEVNQLITKQFTNRWARQPIKLIKREKDTNRPLKGVPFALYKVTGVTKTKIGEYKTDANGEINVENLIYNRDGYIFKELEPLHGFLPNENEYGFKVTPEKDGELLIVNVDNEPTPPLINTTATGKNGEKFLDPTKEVELEDTIQYKWLFAGRTYLYATRIVDQETAEVLETFTGSFTPLAYEGNHVVKVKIDGHKYRGRNLVFYENIYDTVSKKEVAKHEDINDLGQTIKINDPKIKTKAQGDDGRQRFNPLKKVPVKETVTFTDLVAGHKYTTTVQGHKLSDETPYENASLTKTFIANQPTMEMTFEFELDGKELQGNGIVFTEKLFYESEELATHVDLTNEEQTVKFTDPTIKTKASGKDGLQLFDPHAKVPVKETAVLTDLIIGDEYKVTVQGYRLSTGEPYEKVKEELVFTATETEMEQSFDFILDGKDLAGDSIVFTEILTFKDETIAEHKDLSNQEQTITFTKPTIKTKAFGDEEKQLFDPLQKISVKETAQITDLIIGNEYTVVVQGYQLSTEKIYEKVRKEITFTAKKKEQMIEFDFALEGKLLRGDGIVFTETLSHDGEVIATHEDLKNKDQTVRFTDPAISTIAQGKSGEKILETVGEVAVKESAKITDLVIGNQYTVKVKAHRLSDGSIITGINDEKTFIAEKTEATIQFEFKVDGQQFANDGIVFTEILETKNEIIAKHLDLKNEQQTVRFKPITTSITPLPNPRSTLPSTGEKVMQIVFWYGVFMIVLAVVIWFDRKKDSIK</sequence>
<accession>A0AAQ3W6R0</accession>
<protein>
    <recommendedName>
        <fullName evidence="8">Gram-positive cocci surface proteins LPxTG domain-containing protein</fullName>
    </recommendedName>
</protein>
<feature type="domain" description="T-Q ester bond containing" evidence="5">
    <location>
        <begin position="811"/>
        <end position="925"/>
    </location>
</feature>
<feature type="domain" description="SpaA-like prealbumin fold" evidence="4">
    <location>
        <begin position="479"/>
        <end position="570"/>
    </location>
</feature>
<keyword evidence="2" id="KW-0812">Transmembrane</keyword>
<feature type="compositionally biased region" description="Basic and acidic residues" evidence="1">
    <location>
        <begin position="58"/>
        <end position="72"/>
    </location>
</feature>
<evidence type="ECO:0000313" key="6">
    <source>
        <dbReference type="EMBL" id="WYJ99268.1"/>
    </source>
</evidence>
<feature type="region of interest" description="Disordered" evidence="1">
    <location>
        <begin position="45"/>
        <end position="72"/>
    </location>
</feature>
<feature type="domain" description="T-Q ester bond containing" evidence="5">
    <location>
        <begin position="1047"/>
        <end position="1161"/>
    </location>
</feature>
<dbReference type="EMBL" id="CP147244">
    <property type="protein sequence ID" value="WYJ99268.1"/>
    <property type="molecule type" value="Genomic_DNA"/>
</dbReference>
<dbReference type="InterPro" id="IPR041033">
    <property type="entry name" value="SpaA_PFL_dom_1"/>
</dbReference>
<feature type="transmembrane region" description="Helical" evidence="2">
    <location>
        <begin position="1186"/>
        <end position="1206"/>
    </location>
</feature>
<evidence type="ECO:0000259" key="4">
    <source>
        <dbReference type="Pfam" id="PF17802"/>
    </source>
</evidence>
<feature type="domain" description="T-Q ester bond containing" evidence="5">
    <location>
        <begin position="693"/>
        <end position="807"/>
    </location>
</feature>
<dbReference type="Proteomes" id="UP000194948">
    <property type="component" value="Chromosome"/>
</dbReference>
<dbReference type="NCBIfam" id="TIGR01167">
    <property type="entry name" value="LPXTG_anchor"/>
    <property type="match status" value="1"/>
</dbReference>
<dbReference type="InterPro" id="IPR013783">
    <property type="entry name" value="Ig-like_fold"/>
</dbReference>
<dbReference type="Pfam" id="PF08341">
    <property type="entry name" value="TED"/>
    <property type="match status" value="1"/>
</dbReference>
<organism evidence="6 7">
    <name type="scientific">Candidatus Enterococcus palustris</name>
    <dbReference type="NCBI Taxonomy" id="1834189"/>
    <lineage>
        <taxon>Bacteria</taxon>
        <taxon>Bacillati</taxon>
        <taxon>Bacillota</taxon>
        <taxon>Bacilli</taxon>
        <taxon>Lactobacillales</taxon>
        <taxon>Enterococcaceae</taxon>
        <taxon>Enterococcus</taxon>
    </lineage>
</organism>
<evidence type="ECO:0000256" key="1">
    <source>
        <dbReference type="SAM" id="MobiDB-lite"/>
    </source>
</evidence>
<evidence type="ECO:0008006" key="8">
    <source>
        <dbReference type="Google" id="ProtNLM"/>
    </source>
</evidence>
<dbReference type="InterPro" id="IPR041100">
    <property type="entry name" value="TQ"/>
</dbReference>
<keyword evidence="7" id="KW-1185">Reference proteome</keyword>
<keyword evidence="2" id="KW-0472">Membrane</keyword>
<feature type="domain" description="T-Q ester bond containing" evidence="5">
    <location>
        <begin position="576"/>
        <end position="689"/>
    </location>
</feature>
<reference evidence="6" key="2">
    <citation type="submission" date="2024-03" db="EMBL/GenBank/DDBJ databases">
        <title>The Genome Sequence of Enterococcus sp. DIV0205d.</title>
        <authorList>
            <consortium name="The Broad Institute Genomics Platform"/>
            <consortium name="The Broad Institute Microbial Omics Core"/>
            <consortium name="The Broad Institute Genomic Center for Infectious Diseases"/>
            <person name="Earl A."/>
            <person name="Manson A."/>
            <person name="Gilmore M."/>
            <person name="Schwartman J."/>
            <person name="Shea T."/>
            <person name="Abouelleil A."/>
            <person name="Cao P."/>
            <person name="Chapman S."/>
            <person name="Cusick C."/>
            <person name="Young S."/>
            <person name="Neafsey D."/>
            <person name="Nusbaum C."/>
            <person name="Birren B."/>
        </authorList>
    </citation>
    <scope>NUCLEOTIDE SEQUENCE</scope>
    <source>
        <strain evidence="6">7F3_DIV0205</strain>
    </source>
</reference>
<evidence type="ECO:0000259" key="3">
    <source>
        <dbReference type="Pfam" id="PF08341"/>
    </source>
</evidence>
<reference evidence="6" key="1">
    <citation type="submission" date="2017-05" db="EMBL/GenBank/DDBJ databases">
        <authorList>
            <consortium name="The Broad Institute Genomics Platform"/>
            <consortium name="The Broad Institute Genomic Center for Infectious Diseases"/>
            <person name="Earl A."/>
            <person name="Manson A."/>
            <person name="Schwartman J."/>
            <person name="Gilmore M."/>
            <person name="Abouelleil A."/>
            <person name="Cao P."/>
            <person name="Chapman S."/>
            <person name="Cusick C."/>
            <person name="Shea T."/>
            <person name="Young S."/>
            <person name="Neafsey D."/>
            <person name="Nusbaum C."/>
            <person name="Birren B."/>
        </authorList>
    </citation>
    <scope>NUCLEOTIDE SEQUENCE</scope>
    <source>
        <strain evidence="6">7F3_DIV0205</strain>
    </source>
</reference>
<name>A0AAQ3W6R0_9ENTE</name>
<dbReference type="Pfam" id="PF18202">
    <property type="entry name" value="TQ"/>
    <property type="match status" value="5"/>
</dbReference>
<feature type="domain" description="Thioester" evidence="3">
    <location>
        <begin position="197"/>
        <end position="282"/>
    </location>
</feature>
<dbReference type="InterPro" id="IPR013552">
    <property type="entry name" value="Thioester_dom"/>
</dbReference>
<feature type="domain" description="T-Q ester bond containing" evidence="5">
    <location>
        <begin position="929"/>
        <end position="1043"/>
    </location>
</feature>
<gene>
    <name evidence="6" type="ORF">A5821_000345</name>
</gene>
<evidence type="ECO:0000259" key="5">
    <source>
        <dbReference type="Pfam" id="PF18202"/>
    </source>
</evidence>
<proteinExistence type="predicted"/>
<evidence type="ECO:0000313" key="7">
    <source>
        <dbReference type="Proteomes" id="UP000194948"/>
    </source>
</evidence>